<feature type="transmembrane region" description="Helical" evidence="5">
    <location>
        <begin position="259"/>
        <end position="278"/>
    </location>
</feature>
<feature type="transmembrane region" description="Helical" evidence="5">
    <location>
        <begin position="23"/>
        <end position="42"/>
    </location>
</feature>
<feature type="transmembrane region" description="Helical" evidence="5">
    <location>
        <begin position="140"/>
        <end position="161"/>
    </location>
</feature>
<feature type="domain" description="O-antigen ligase-related" evidence="6">
    <location>
        <begin position="218"/>
        <end position="363"/>
    </location>
</feature>
<evidence type="ECO:0000256" key="2">
    <source>
        <dbReference type="ARBA" id="ARBA00022692"/>
    </source>
</evidence>
<keyword evidence="3 5" id="KW-1133">Transmembrane helix</keyword>
<proteinExistence type="predicted"/>
<evidence type="ECO:0000256" key="5">
    <source>
        <dbReference type="SAM" id="Phobius"/>
    </source>
</evidence>
<reference evidence="7" key="1">
    <citation type="journal article" date="2021" name="Front. Microbiol.">
        <title>Comprehensive Comparative Genomics and Phenotyping of Methylobacterium Species.</title>
        <authorList>
            <person name="Alessa O."/>
            <person name="Ogura Y."/>
            <person name="Fujitani Y."/>
            <person name="Takami H."/>
            <person name="Hayashi T."/>
            <person name="Sahin N."/>
            <person name="Tani A."/>
        </authorList>
    </citation>
    <scope>NUCLEOTIDE SEQUENCE</scope>
    <source>
        <strain evidence="7">DSM 23632</strain>
    </source>
</reference>
<comment type="subcellular location">
    <subcellularLocation>
        <location evidence="1">Membrane</location>
        <topology evidence="1">Multi-pass membrane protein</topology>
    </subcellularLocation>
</comment>
<dbReference type="RefSeq" id="WP_238181036.1">
    <property type="nucleotide sequence ID" value="NZ_BPRB01000030.1"/>
</dbReference>
<evidence type="ECO:0000256" key="3">
    <source>
        <dbReference type="ARBA" id="ARBA00022989"/>
    </source>
</evidence>
<dbReference type="InterPro" id="IPR051533">
    <property type="entry name" value="WaaL-like"/>
</dbReference>
<comment type="caution">
    <text evidence="7">The sequence shown here is derived from an EMBL/GenBank/DDBJ whole genome shotgun (WGS) entry which is preliminary data.</text>
</comment>
<evidence type="ECO:0000313" key="7">
    <source>
        <dbReference type="EMBL" id="GJE58404.1"/>
    </source>
</evidence>
<evidence type="ECO:0000259" key="6">
    <source>
        <dbReference type="Pfam" id="PF04932"/>
    </source>
</evidence>
<evidence type="ECO:0000256" key="4">
    <source>
        <dbReference type="ARBA" id="ARBA00023136"/>
    </source>
</evidence>
<dbReference type="InterPro" id="IPR007016">
    <property type="entry name" value="O-antigen_ligase-rel_domated"/>
</dbReference>
<name>A0ABQ4TU08_9HYPH</name>
<protein>
    <recommendedName>
        <fullName evidence="6">O-antigen ligase-related domain-containing protein</fullName>
    </recommendedName>
</protein>
<evidence type="ECO:0000256" key="1">
    <source>
        <dbReference type="ARBA" id="ARBA00004141"/>
    </source>
</evidence>
<dbReference type="Proteomes" id="UP001055057">
    <property type="component" value="Unassembled WGS sequence"/>
</dbReference>
<sequence length="437" mass="46366">MSATAGIVSGHASAPAARDMPDALRVGLMAVVLVALWNRAWFTDLADRDLLSVAEGGNLWTQVLFLALGGVMGLAVLRLGAERLRPLASPPLLLFTGWLAVSTVLSTDLSLSVRRIALYAIVAFLAAGLLVVARSARQFASALAIAAGIILAACYLGIAFAPRLTIHSAYDVTNEYNHIGLWRGVFPHKNEAGAAMAMLVVCGLYVAAVRDRFLGWVIVAASLVFLASTASKTALAVLPVVFLVTNLCGYFRGGAMRGLMLLGPVAVMAVATIGATLLPPVRAVLDLVLPDASFTARNEIWSFAIENIMQHPVKGWGYGAFWLTDRTIYGSGSESDWVQTATQAHNAYLDAALVMGLPGLLLTVVALMVAPVRDLQRAAGGKALDPPTLLFLRLWLLAILTASFENSLFNANSTTCGMALLAIFGLRMRAVRRPVIA</sequence>
<organism evidence="7 8">
    <name type="scientific">Methylobacterium trifolii</name>
    <dbReference type="NCBI Taxonomy" id="1003092"/>
    <lineage>
        <taxon>Bacteria</taxon>
        <taxon>Pseudomonadati</taxon>
        <taxon>Pseudomonadota</taxon>
        <taxon>Alphaproteobacteria</taxon>
        <taxon>Hyphomicrobiales</taxon>
        <taxon>Methylobacteriaceae</taxon>
        <taxon>Methylobacterium</taxon>
    </lineage>
</organism>
<feature type="transmembrane region" description="Helical" evidence="5">
    <location>
        <begin position="62"/>
        <end position="80"/>
    </location>
</feature>
<reference evidence="7" key="2">
    <citation type="submission" date="2021-08" db="EMBL/GenBank/DDBJ databases">
        <authorList>
            <person name="Tani A."/>
            <person name="Ola A."/>
            <person name="Ogura Y."/>
            <person name="Katsura K."/>
            <person name="Hayashi T."/>
        </authorList>
    </citation>
    <scope>NUCLEOTIDE SEQUENCE</scope>
    <source>
        <strain evidence="7">DSM 23632</strain>
    </source>
</reference>
<dbReference type="PANTHER" id="PTHR37422">
    <property type="entry name" value="TEICHURONIC ACID BIOSYNTHESIS PROTEIN TUAE"/>
    <property type="match status" value="1"/>
</dbReference>
<accession>A0ABQ4TU08</accession>
<dbReference type="EMBL" id="BPRB01000030">
    <property type="protein sequence ID" value="GJE58404.1"/>
    <property type="molecule type" value="Genomic_DNA"/>
</dbReference>
<keyword evidence="8" id="KW-1185">Reference proteome</keyword>
<gene>
    <name evidence="7" type="ORF">MPOCJGCO_0485</name>
</gene>
<feature type="transmembrane region" description="Helical" evidence="5">
    <location>
        <begin position="92"/>
        <end position="110"/>
    </location>
</feature>
<feature type="transmembrane region" description="Helical" evidence="5">
    <location>
        <begin position="351"/>
        <end position="372"/>
    </location>
</feature>
<evidence type="ECO:0000313" key="8">
    <source>
        <dbReference type="Proteomes" id="UP001055057"/>
    </source>
</evidence>
<dbReference type="Pfam" id="PF04932">
    <property type="entry name" value="Wzy_C"/>
    <property type="match status" value="1"/>
</dbReference>
<keyword evidence="2 5" id="KW-0812">Transmembrane</keyword>
<feature type="transmembrane region" description="Helical" evidence="5">
    <location>
        <begin position="116"/>
        <end position="133"/>
    </location>
</feature>
<keyword evidence="4 5" id="KW-0472">Membrane</keyword>
<feature type="transmembrane region" description="Helical" evidence="5">
    <location>
        <begin position="384"/>
        <end position="402"/>
    </location>
</feature>
<dbReference type="PANTHER" id="PTHR37422:SF21">
    <property type="entry name" value="EXOQ-LIKE PROTEIN"/>
    <property type="match status" value="1"/>
</dbReference>
<feature type="transmembrane region" description="Helical" evidence="5">
    <location>
        <begin position="192"/>
        <end position="208"/>
    </location>
</feature>